<comment type="subcellular location">
    <subcellularLocation>
        <location evidence="1 12">Cytoplasm</location>
    </subcellularLocation>
</comment>
<comment type="cofactor">
    <cofactor evidence="12">
        <name>Zn(2+)</name>
        <dbReference type="ChEBI" id="CHEBI:29105"/>
    </cofactor>
    <text evidence="12">Binds 1 zinc ion per subunit.</text>
</comment>
<dbReference type="Gene3D" id="3.40.50.620">
    <property type="entry name" value="HUPs"/>
    <property type="match status" value="1"/>
</dbReference>
<protein>
    <recommendedName>
        <fullName evidence="12">Cysteine--tRNA ligase</fullName>
        <ecNumber evidence="12">6.1.1.16</ecNumber>
    </recommendedName>
    <alternativeName>
        <fullName evidence="12">Cysteinyl-tRNA synthetase</fullName>
        <shortName evidence="12">CysRS</shortName>
    </alternativeName>
</protein>
<keyword evidence="10 12" id="KW-0648">Protein biosynthesis</keyword>
<dbReference type="GO" id="GO:0005829">
    <property type="term" value="C:cytosol"/>
    <property type="evidence" value="ECO:0007669"/>
    <property type="project" value="TreeGrafter"/>
</dbReference>
<dbReference type="CDD" id="cd00672">
    <property type="entry name" value="CysRS_core"/>
    <property type="match status" value="1"/>
</dbReference>
<sequence length="488" mass="55570">MAEKGTQQLHVYNTLSRKKEPFEPLNPPHVGMYVCGPTVYGDAHLGHAKSYVSFDVVLRYLRYLGYKVRYVQNITDVGHLVDDAEEGEDKLSKQARIEKVQPMEIAEKYTYTYFRDMDALNVLRPDIAPRATGHIPEQIAMVKKLIENGHAYEVNGNVYFDVSSDEEYGKLSGRKTEDAESGTRVETASDKKSPEDFALWKKAEDKHIMKWDSPWGVGYPGWHIECSAMSTKYLGESFDIHGGGLENQFPHHECEIAQAECAHDKNFVKYWLHNNMVTLEGQKMGKSLGNAINLHEFFTGDHKLLTRAWPPEVIRFFLLQSHYRSTTDFSEEALSGAESGLKNLHSMIQTIEQTEPGDGKEFDLKSFKEAFESSMNDDFNSAQAIAILFEKLKEIRKRINDGNSPSNLDEIKVFLHSVVEEVLGIWPKEEAGRDEQLTSDLIEMLIEIRKDARANKNFELSDKIRDDLNELGVQLMDGKDGTSFEIDK</sequence>
<keyword evidence="8 12" id="KW-0862">Zinc</keyword>
<reference evidence="15" key="1">
    <citation type="submission" date="2022-06" db="EMBL/GenBank/DDBJ databases">
        <title>Gracilimonas sp. CAU 1638 isolated from sea sediment.</title>
        <authorList>
            <person name="Kim W."/>
        </authorList>
    </citation>
    <scope>NUCLEOTIDE SEQUENCE</scope>
    <source>
        <strain evidence="15">CAU 1638</strain>
    </source>
</reference>
<dbReference type="InterPro" id="IPR009080">
    <property type="entry name" value="tRNAsynth_Ia_anticodon-bd"/>
</dbReference>
<dbReference type="GO" id="GO:0008270">
    <property type="term" value="F:zinc ion binding"/>
    <property type="evidence" value="ECO:0007669"/>
    <property type="project" value="UniProtKB-UniRule"/>
</dbReference>
<evidence type="ECO:0000256" key="6">
    <source>
        <dbReference type="ARBA" id="ARBA00022723"/>
    </source>
</evidence>
<comment type="caution">
    <text evidence="15">The sequence shown here is derived from an EMBL/GenBank/DDBJ whole genome shotgun (WGS) entry which is preliminary data.</text>
</comment>
<dbReference type="PANTHER" id="PTHR10890:SF3">
    <property type="entry name" value="CYSTEINE--TRNA LIGASE, CYTOPLASMIC"/>
    <property type="match status" value="1"/>
</dbReference>
<dbReference type="Pfam" id="PF01406">
    <property type="entry name" value="tRNA-synt_1e"/>
    <property type="match status" value="1"/>
</dbReference>
<accession>A0A9X2L0Y1</accession>
<proteinExistence type="inferred from homology"/>
<feature type="region of interest" description="Disordered" evidence="13">
    <location>
        <begin position="171"/>
        <end position="190"/>
    </location>
</feature>
<dbReference type="HAMAP" id="MF_00041">
    <property type="entry name" value="Cys_tRNA_synth"/>
    <property type="match status" value="1"/>
</dbReference>
<dbReference type="InterPro" id="IPR032678">
    <property type="entry name" value="tRNA-synt_1_cat_dom"/>
</dbReference>
<feature type="binding site" evidence="12">
    <location>
        <position position="255"/>
    </location>
    <ligand>
        <name>Zn(2+)</name>
        <dbReference type="ChEBI" id="CHEBI:29105"/>
    </ligand>
</feature>
<evidence type="ECO:0000256" key="7">
    <source>
        <dbReference type="ARBA" id="ARBA00022741"/>
    </source>
</evidence>
<dbReference type="Gene3D" id="1.20.120.1910">
    <property type="entry name" value="Cysteine-tRNA ligase, C-terminal anti-codon recognition domain"/>
    <property type="match status" value="1"/>
</dbReference>
<dbReference type="EMBL" id="JANDBC010000001">
    <property type="protein sequence ID" value="MCP9290254.1"/>
    <property type="molecule type" value="Genomic_DNA"/>
</dbReference>
<evidence type="ECO:0000256" key="3">
    <source>
        <dbReference type="ARBA" id="ARBA00011245"/>
    </source>
</evidence>
<feature type="binding site" evidence="12">
    <location>
        <position position="251"/>
    </location>
    <ligand>
        <name>Zn(2+)</name>
        <dbReference type="ChEBI" id="CHEBI:29105"/>
    </ligand>
</feature>
<evidence type="ECO:0000256" key="12">
    <source>
        <dbReference type="HAMAP-Rule" id="MF_00041"/>
    </source>
</evidence>
<dbReference type="NCBIfam" id="TIGR00435">
    <property type="entry name" value="cysS"/>
    <property type="match status" value="1"/>
</dbReference>
<evidence type="ECO:0000256" key="2">
    <source>
        <dbReference type="ARBA" id="ARBA00005594"/>
    </source>
</evidence>
<evidence type="ECO:0000256" key="4">
    <source>
        <dbReference type="ARBA" id="ARBA00022490"/>
    </source>
</evidence>
<comment type="subunit">
    <text evidence="3 12">Monomer.</text>
</comment>
<feature type="binding site" evidence="12">
    <location>
        <position position="226"/>
    </location>
    <ligand>
        <name>Zn(2+)</name>
        <dbReference type="ChEBI" id="CHEBI:29105"/>
    </ligand>
</feature>
<dbReference type="SUPFAM" id="SSF52374">
    <property type="entry name" value="Nucleotidylyl transferase"/>
    <property type="match status" value="1"/>
</dbReference>
<dbReference type="GO" id="GO:0004817">
    <property type="term" value="F:cysteine-tRNA ligase activity"/>
    <property type="evidence" value="ECO:0007669"/>
    <property type="project" value="UniProtKB-UniRule"/>
</dbReference>
<dbReference type="InterPro" id="IPR024909">
    <property type="entry name" value="Cys-tRNA/MSH_ligase"/>
</dbReference>
<feature type="short sequence motif" description="'KMSKS' region" evidence="12">
    <location>
        <begin position="283"/>
        <end position="287"/>
    </location>
</feature>
<dbReference type="Pfam" id="PF09190">
    <property type="entry name" value="DALR_2"/>
    <property type="match status" value="1"/>
</dbReference>
<keyword evidence="6 12" id="KW-0479">Metal-binding</keyword>
<keyword evidence="9 12" id="KW-0067">ATP-binding</keyword>
<organism evidence="15 16">
    <name type="scientific">Gracilimonas sediminicola</name>
    <dbReference type="NCBI Taxonomy" id="2952158"/>
    <lineage>
        <taxon>Bacteria</taxon>
        <taxon>Pseudomonadati</taxon>
        <taxon>Balneolota</taxon>
        <taxon>Balneolia</taxon>
        <taxon>Balneolales</taxon>
        <taxon>Balneolaceae</taxon>
        <taxon>Gracilimonas</taxon>
    </lineage>
</organism>
<dbReference type="InterPro" id="IPR015273">
    <property type="entry name" value="Cys-tRNA-synt_Ia_DALR"/>
</dbReference>
<evidence type="ECO:0000256" key="8">
    <source>
        <dbReference type="ARBA" id="ARBA00022833"/>
    </source>
</evidence>
<keyword evidence="7 12" id="KW-0547">Nucleotide-binding</keyword>
<feature type="domain" description="Cysteinyl-tRNA synthetase class Ia DALR" evidence="14">
    <location>
        <begin position="370"/>
        <end position="431"/>
    </location>
</feature>
<dbReference type="AlphaFoldDB" id="A0A9X2L0Y1"/>
<feature type="binding site" evidence="12">
    <location>
        <position position="35"/>
    </location>
    <ligand>
        <name>Zn(2+)</name>
        <dbReference type="ChEBI" id="CHEBI:29105"/>
    </ligand>
</feature>
<evidence type="ECO:0000256" key="10">
    <source>
        <dbReference type="ARBA" id="ARBA00022917"/>
    </source>
</evidence>
<evidence type="ECO:0000256" key="11">
    <source>
        <dbReference type="ARBA" id="ARBA00023146"/>
    </source>
</evidence>
<dbReference type="EC" id="6.1.1.16" evidence="12"/>
<feature type="compositionally biased region" description="Basic and acidic residues" evidence="13">
    <location>
        <begin position="174"/>
        <end position="190"/>
    </location>
</feature>
<evidence type="ECO:0000256" key="1">
    <source>
        <dbReference type="ARBA" id="ARBA00004496"/>
    </source>
</evidence>
<keyword evidence="16" id="KW-1185">Reference proteome</keyword>
<comment type="similarity">
    <text evidence="2 12">Belongs to the class-I aminoacyl-tRNA synthetase family.</text>
</comment>
<dbReference type="GO" id="GO:0005524">
    <property type="term" value="F:ATP binding"/>
    <property type="evidence" value="ECO:0007669"/>
    <property type="project" value="UniProtKB-UniRule"/>
</dbReference>
<keyword evidence="4 12" id="KW-0963">Cytoplasm</keyword>
<dbReference type="InterPro" id="IPR014729">
    <property type="entry name" value="Rossmann-like_a/b/a_fold"/>
</dbReference>
<dbReference type="SUPFAM" id="SSF47323">
    <property type="entry name" value="Anticodon-binding domain of a subclass of class I aminoacyl-tRNA synthetases"/>
    <property type="match status" value="1"/>
</dbReference>
<evidence type="ECO:0000256" key="5">
    <source>
        <dbReference type="ARBA" id="ARBA00022598"/>
    </source>
</evidence>
<gene>
    <name evidence="12 15" type="primary">cysS</name>
    <name evidence="15" type="ORF">NM125_01515</name>
</gene>
<dbReference type="SMART" id="SM00840">
    <property type="entry name" value="DALR_2"/>
    <property type="match status" value="1"/>
</dbReference>
<dbReference type="GO" id="GO:0006423">
    <property type="term" value="P:cysteinyl-tRNA aminoacylation"/>
    <property type="evidence" value="ECO:0007669"/>
    <property type="project" value="UniProtKB-UniRule"/>
</dbReference>
<evidence type="ECO:0000259" key="14">
    <source>
        <dbReference type="SMART" id="SM00840"/>
    </source>
</evidence>
<feature type="short sequence motif" description="'HIGH' region" evidence="12">
    <location>
        <begin position="37"/>
        <end position="47"/>
    </location>
</feature>
<dbReference type="PANTHER" id="PTHR10890">
    <property type="entry name" value="CYSTEINYL-TRNA SYNTHETASE"/>
    <property type="match status" value="1"/>
</dbReference>
<keyword evidence="11 12" id="KW-0030">Aminoacyl-tRNA synthetase</keyword>
<evidence type="ECO:0000313" key="16">
    <source>
        <dbReference type="Proteomes" id="UP001139125"/>
    </source>
</evidence>
<name>A0A9X2L0Y1_9BACT</name>
<keyword evidence="5 12" id="KW-0436">Ligase</keyword>
<feature type="binding site" evidence="12">
    <location>
        <position position="286"/>
    </location>
    <ligand>
        <name>ATP</name>
        <dbReference type="ChEBI" id="CHEBI:30616"/>
    </ligand>
</feature>
<dbReference type="InterPro" id="IPR015803">
    <property type="entry name" value="Cys-tRNA-ligase"/>
</dbReference>
<comment type="catalytic activity">
    <reaction evidence="12">
        <text>tRNA(Cys) + L-cysteine + ATP = L-cysteinyl-tRNA(Cys) + AMP + diphosphate</text>
        <dbReference type="Rhea" id="RHEA:17773"/>
        <dbReference type="Rhea" id="RHEA-COMP:9661"/>
        <dbReference type="Rhea" id="RHEA-COMP:9679"/>
        <dbReference type="ChEBI" id="CHEBI:30616"/>
        <dbReference type="ChEBI" id="CHEBI:33019"/>
        <dbReference type="ChEBI" id="CHEBI:35235"/>
        <dbReference type="ChEBI" id="CHEBI:78442"/>
        <dbReference type="ChEBI" id="CHEBI:78517"/>
        <dbReference type="ChEBI" id="CHEBI:456215"/>
        <dbReference type="EC" id="6.1.1.16"/>
    </reaction>
</comment>
<evidence type="ECO:0000256" key="13">
    <source>
        <dbReference type="SAM" id="MobiDB-lite"/>
    </source>
</evidence>
<dbReference type="Proteomes" id="UP001139125">
    <property type="component" value="Unassembled WGS sequence"/>
</dbReference>
<dbReference type="PRINTS" id="PR00983">
    <property type="entry name" value="TRNASYNTHCYS"/>
</dbReference>
<evidence type="ECO:0000313" key="15">
    <source>
        <dbReference type="EMBL" id="MCP9290254.1"/>
    </source>
</evidence>
<evidence type="ECO:0000256" key="9">
    <source>
        <dbReference type="ARBA" id="ARBA00022840"/>
    </source>
</evidence>
<dbReference type="RefSeq" id="WP_255132165.1">
    <property type="nucleotide sequence ID" value="NZ_JANDBC010000001.1"/>
</dbReference>